<evidence type="ECO:0000256" key="1">
    <source>
        <dbReference type="ARBA" id="ARBA00010164"/>
    </source>
</evidence>
<dbReference type="Pfam" id="PF07804">
    <property type="entry name" value="HipA_C"/>
    <property type="match status" value="1"/>
</dbReference>
<dbReference type="PANTHER" id="PTHR37419:SF1">
    <property type="entry name" value="SERINE_THREONINE-PROTEIN KINASE TOXIN HIPA"/>
    <property type="match status" value="1"/>
</dbReference>
<keyword evidence="2" id="KW-0808">Transferase</keyword>
<comment type="similarity">
    <text evidence="1">Belongs to the HipA Ser/Thr kinase family.</text>
</comment>
<gene>
    <name evidence="5" type="ORF">BN938_0076</name>
</gene>
<dbReference type="EMBL" id="HG934468">
    <property type="protein sequence ID" value="CDN30183.1"/>
    <property type="molecule type" value="Genomic_DNA"/>
</dbReference>
<dbReference type="PATRIC" id="fig|1433126.3.peg.75"/>
<dbReference type="OrthoDB" id="9805913at2"/>
<dbReference type="InterPro" id="IPR012893">
    <property type="entry name" value="HipA-like_C"/>
</dbReference>
<sequence length="335" mass="38320">MMEITRCPSTLNEGFSTYSPVALKNLFAGKKVSHILPYDSPEKNEADNELFIENVEHISISGVQEKEVCVIEKGVIRLSEKGEQSTHILKPIPLSRLKRVKEIPANENLTMQIASQVYGIETAANGLCFFKTGEPAYVTKRFDVDAKKGKLRKEDFSSLAGVMPINAGSNYKYEYSYEEIAELIRRFVPAWRIEMEKFYKMVLFNFLFSNGDAHLKNFSVIETTKGDFRLAPAYDLLNTHLHVDDTDFALSRGLFREGAKSEFLKYNGKANGRSFEEFGRRIGIGEKRIAEILQQFSAIYPQTEELINASFLLPDTKKTYTSEYRQRRNRLLDTK</sequence>
<dbReference type="InterPro" id="IPR052028">
    <property type="entry name" value="HipA_Ser/Thr_kinase"/>
</dbReference>
<dbReference type="eggNOG" id="COG3550">
    <property type="taxonomic scope" value="Bacteria"/>
</dbReference>
<evidence type="ECO:0000256" key="2">
    <source>
        <dbReference type="ARBA" id="ARBA00022679"/>
    </source>
</evidence>
<dbReference type="HOGENOM" id="CLU_070311_1_0_10"/>
<accession>A0A060R8W3</accession>
<organism evidence="5 6">
    <name type="scientific">Mucinivorans hirudinis</name>
    <dbReference type="NCBI Taxonomy" id="1433126"/>
    <lineage>
        <taxon>Bacteria</taxon>
        <taxon>Pseudomonadati</taxon>
        <taxon>Bacteroidota</taxon>
        <taxon>Bacteroidia</taxon>
        <taxon>Bacteroidales</taxon>
        <taxon>Rikenellaceae</taxon>
        <taxon>Mucinivorans</taxon>
    </lineage>
</organism>
<evidence type="ECO:0000259" key="4">
    <source>
        <dbReference type="Pfam" id="PF07804"/>
    </source>
</evidence>
<dbReference type="KEGG" id="rbc:BN938_0076"/>
<proteinExistence type="inferred from homology"/>
<evidence type="ECO:0000256" key="3">
    <source>
        <dbReference type="ARBA" id="ARBA00022777"/>
    </source>
</evidence>
<evidence type="ECO:0000313" key="5">
    <source>
        <dbReference type="EMBL" id="CDN30183.1"/>
    </source>
</evidence>
<name>A0A060R8W3_9BACT</name>
<feature type="domain" description="HipA-like C-terminal" evidence="4">
    <location>
        <begin position="58"/>
        <end position="297"/>
    </location>
</feature>
<keyword evidence="6" id="KW-1185">Reference proteome</keyword>
<keyword evidence="3" id="KW-0418">Kinase</keyword>
<dbReference type="STRING" id="1433126.BN938_0076"/>
<dbReference type="PANTHER" id="PTHR37419">
    <property type="entry name" value="SERINE/THREONINE-PROTEIN KINASE TOXIN HIPA"/>
    <property type="match status" value="1"/>
</dbReference>
<reference evidence="5 6" key="1">
    <citation type="journal article" date="2015" name="Genome Announc.">
        <title>Complete Genome Sequence of the Novel Leech Symbiont Mucinivorans hirudinis M3T.</title>
        <authorList>
            <person name="Nelson M.C."/>
            <person name="Bomar L."/>
            <person name="Graf J."/>
        </authorList>
    </citation>
    <scope>NUCLEOTIDE SEQUENCE [LARGE SCALE GENOMIC DNA]</scope>
    <source>
        <strain evidence="6">M3</strain>
    </source>
</reference>
<dbReference type="Gene3D" id="1.10.1070.20">
    <property type="match status" value="1"/>
</dbReference>
<dbReference type="GO" id="GO:0005829">
    <property type="term" value="C:cytosol"/>
    <property type="evidence" value="ECO:0007669"/>
    <property type="project" value="TreeGrafter"/>
</dbReference>
<dbReference type="AlphaFoldDB" id="A0A060R8W3"/>
<evidence type="ECO:0000313" key="6">
    <source>
        <dbReference type="Proteomes" id="UP000027616"/>
    </source>
</evidence>
<dbReference type="Proteomes" id="UP000027616">
    <property type="component" value="Chromosome I"/>
</dbReference>
<dbReference type="GO" id="GO:0004674">
    <property type="term" value="F:protein serine/threonine kinase activity"/>
    <property type="evidence" value="ECO:0007669"/>
    <property type="project" value="TreeGrafter"/>
</dbReference>
<protein>
    <recommendedName>
        <fullName evidence="4">HipA-like C-terminal domain-containing protein</fullName>
    </recommendedName>
</protein>